<sequence>MAARRTKQADADLARAQTALLNAKAAGDPVPQQAMAPLAEARAALQHGRATEAERATRTAQQVIASAE</sequence>
<proteinExistence type="predicted"/>
<organism evidence="2 3">
    <name type="scientific">Dankookia rubra</name>
    <dbReference type="NCBI Taxonomy" id="1442381"/>
    <lineage>
        <taxon>Bacteria</taxon>
        <taxon>Pseudomonadati</taxon>
        <taxon>Pseudomonadota</taxon>
        <taxon>Alphaproteobacteria</taxon>
        <taxon>Acetobacterales</taxon>
        <taxon>Roseomonadaceae</taxon>
        <taxon>Dankookia</taxon>
    </lineage>
</organism>
<reference evidence="2 3" key="1">
    <citation type="journal article" date="2016" name="J. Microbiol.">
        <title>Dankookia rubra gen. nov., sp. nov., an alphaproteobacterium isolated from sediment of a shallow stream.</title>
        <authorList>
            <person name="Kim W.H."/>
            <person name="Kim D.H."/>
            <person name="Kang K."/>
            <person name="Ahn T.Y."/>
        </authorList>
    </citation>
    <scope>NUCLEOTIDE SEQUENCE [LARGE SCALE GENOMIC DNA]</scope>
    <source>
        <strain evidence="2 3">JCM30602</strain>
    </source>
</reference>
<accession>A0A4R5QBR5</accession>
<dbReference type="Proteomes" id="UP000295096">
    <property type="component" value="Unassembled WGS sequence"/>
</dbReference>
<comment type="caution">
    <text evidence="2">The sequence shown here is derived from an EMBL/GenBank/DDBJ whole genome shotgun (WGS) entry which is preliminary data.</text>
</comment>
<keyword evidence="3" id="KW-1185">Reference proteome</keyword>
<dbReference type="EMBL" id="SMSJ01000046">
    <property type="protein sequence ID" value="TDH60048.1"/>
    <property type="molecule type" value="Genomic_DNA"/>
</dbReference>
<evidence type="ECO:0000256" key="1">
    <source>
        <dbReference type="SAM" id="MobiDB-lite"/>
    </source>
</evidence>
<protein>
    <recommendedName>
        <fullName evidence="4">DUF4398 domain-containing protein</fullName>
    </recommendedName>
</protein>
<evidence type="ECO:0000313" key="2">
    <source>
        <dbReference type="EMBL" id="TDH60048.1"/>
    </source>
</evidence>
<gene>
    <name evidence="2" type="ORF">E2C06_24175</name>
</gene>
<feature type="region of interest" description="Disordered" evidence="1">
    <location>
        <begin position="46"/>
        <end position="68"/>
    </location>
</feature>
<evidence type="ECO:0000313" key="3">
    <source>
        <dbReference type="Proteomes" id="UP000295096"/>
    </source>
</evidence>
<name>A0A4R5QBR5_9PROT</name>
<dbReference type="AlphaFoldDB" id="A0A4R5QBR5"/>
<evidence type="ECO:0008006" key="4">
    <source>
        <dbReference type="Google" id="ProtNLM"/>
    </source>
</evidence>